<keyword evidence="1" id="KW-0472">Membrane</keyword>
<reference evidence="3" key="3">
    <citation type="submission" date="2015-04" db="UniProtKB">
        <authorList>
            <consortium name="EnsemblPlants"/>
        </authorList>
    </citation>
    <scope>IDENTIFICATION</scope>
    <source>
        <strain evidence="3">cv. Jemalong A17</strain>
    </source>
</reference>
<keyword evidence="1 2" id="KW-0812">Transmembrane</keyword>
<keyword evidence="1" id="KW-1133">Transmembrane helix</keyword>
<dbReference type="HOGENOM" id="CLU_2430391_0_0_1"/>
<evidence type="ECO:0000313" key="3">
    <source>
        <dbReference type="EnsemblPlants" id="AES73308"/>
    </source>
</evidence>
<feature type="transmembrane region" description="Helical" evidence="1">
    <location>
        <begin position="20"/>
        <end position="38"/>
    </location>
</feature>
<accession>G7J6F1</accession>
<dbReference type="AlphaFoldDB" id="G7J6F1"/>
<keyword evidence="4" id="KW-1185">Reference proteome</keyword>
<dbReference type="PaxDb" id="3880-AES73308"/>
<sequence>MSLTCQFMIKKVSPWDTLNLLVYTFYIVFLNGQLYVAISRVASRNGLKILLLDEDGVCIDSTSNGVTFVPATRTDLMRMHFSLGGVCFRDS</sequence>
<evidence type="ECO:0000313" key="2">
    <source>
        <dbReference type="EMBL" id="AES73308.1"/>
    </source>
</evidence>
<reference evidence="2 4" key="2">
    <citation type="journal article" date="2014" name="BMC Genomics">
        <title>An improved genome release (version Mt4.0) for the model legume Medicago truncatula.</title>
        <authorList>
            <person name="Tang H."/>
            <person name="Krishnakumar V."/>
            <person name="Bidwell S."/>
            <person name="Rosen B."/>
            <person name="Chan A."/>
            <person name="Zhou S."/>
            <person name="Gentzbittel L."/>
            <person name="Childs K.L."/>
            <person name="Yandell M."/>
            <person name="Gundlach H."/>
            <person name="Mayer K.F."/>
            <person name="Schwartz D.C."/>
            <person name="Town C.D."/>
        </authorList>
    </citation>
    <scope>GENOME REANNOTATION</scope>
    <source>
        <strain evidence="3 4">cv. Jemalong A17</strain>
    </source>
</reference>
<dbReference type="Proteomes" id="UP000002051">
    <property type="component" value="Chromosome 3"/>
</dbReference>
<evidence type="ECO:0000256" key="1">
    <source>
        <dbReference type="SAM" id="Phobius"/>
    </source>
</evidence>
<proteinExistence type="predicted"/>
<dbReference type="EMBL" id="CM001219">
    <property type="protein sequence ID" value="AES73308.1"/>
    <property type="molecule type" value="Genomic_DNA"/>
</dbReference>
<organism evidence="2 4">
    <name type="scientific">Medicago truncatula</name>
    <name type="common">Barrel medic</name>
    <name type="synonym">Medicago tribuloides</name>
    <dbReference type="NCBI Taxonomy" id="3880"/>
    <lineage>
        <taxon>Eukaryota</taxon>
        <taxon>Viridiplantae</taxon>
        <taxon>Streptophyta</taxon>
        <taxon>Embryophyta</taxon>
        <taxon>Tracheophyta</taxon>
        <taxon>Spermatophyta</taxon>
        <taxon>Magnoliopsida</taxon>
        <taxon>eudicotyledons</taxon>
        <taxon>Gunneridae</taxon>
        <taxon>Pentapetalae</taxon>
        <taxon>rosids</taxon>
        <taxon>fabids</taxon>
        <taxon>Fabales</taxon>
        <taxon>Fabaceae</taxon>
        <taxon>Papilionoideae</taxon>
        <taxon>50 kb inversion clade</taxon>
        <taxon>NPAAA clade</taxon>
        <taxon>Hologalegina</taxon>
        <taxon>IRL clade</taxon>
        <taxon>Trifolieae</taxon>
        <taxon>Medicago</taxon>
    </lineage>
</organism>
<protein>
    <submittedName>
        <fullName evidence="2">Transmembrane protein, putative</fullName>
    </submittedName>
</protein>
<reference evidence="2 4" key="1">
    <citation type="journal article" date="2011" name="Nature">
        <title>The Medicago genome provides insight into the evolution of rhizobial symbioses.</title>
        <authorList>
            <person name="Young N.D."/>
            <person name="Debelle F."/>
            <person name="Oldroyd G.E."/>
            <person name="Geurts R."/>
            <person name="Cannon S.B."/>
            <person name="Udvardi M.K."/>
            <person name="Benedito V.A."/>
            <person name="Mayer K.F."/>
            <person name="Gouzy J."/>
            <person name="Schoof H."/>
            <person name="Van de Peer Y."/>
            <person name="Proost S."/>
            <person name="Cook D.R."/>
            <person name="Meyers B.C."/>
            <person name="Spannagl M."/>
            <person name="Cheung F."/>
            <person name="De Mita S."/>
            <person name="Krishnakumar V."/>
            <person name="Gundlach H."/>
            <person name="Zhou S."/>
            <person name="Mudge J."/>
            <person name="Bharti A.K."/>
            <person name="Murray J.D."/>
            <person name="Naoumkina M.A."/>
            <person name="Rosen B."/>
            <person name="Silverstein K.A."/>
            <person name="Tang H."/>
            <person name="Rombauts S."/>
            <person name="Zhao P.X."/>
            <person name="Zhou P."/>
            <person name="Barbe V."/>
            <person name="Bardou P."/>
            <person name="Bechner M."/>
            <person name="Bellec A."/>
            <person name="Berger A."/>
            <person name="Berges H."/>
            <person name="Bidwell S."/>
            <person name="Bisseling T."/>
            <person name="Choisne N."/>
            <person name="Couloux A."/>
            <person name="Denny R."/>
            <person name="Deshpande S."/>
            <person name="Dai X."/>
            <person name="Doyle J.J."/>
            <person name="Dudez A.M."/>
            <person name="Farmer A.D."/>
            <person name="Fouteau S."/>
            <person name="Franken C."/>
            <person name="Gibelin C."/>
            <person name="Gish J."/>
            <person name="Goldstein S."/>
            <person name="Gonzalez A.J."/>
            <person name="Green P.J."/>
            <person name="Hallab A."/>
            <person name="Hartog M."/>
            <person name="Hua A."/>
            <person name="Humphray S.J."/>
            <person name="Jeong D.H."/>
            <person name="Jing Y."/>
            <person name="Jocker A."/>
            <person name="Kenton S.M."/>
            <person name="Kim D.J."/>
            <person name="Klee K."/>
            <person name="Lai H."/>
            <person name="Lang C."/>
            <person name="Lin S."/>
            <person name="Macmil S.L."/>
            <person name="Magdelenat G."/>
            <person name="Matthews L."/>
            <person name="McCorrison J."/>
            <person name="Monaghan E.L."/>
            <person name="Mun J.H."/>
            <person name="Najar F.Z."/>
            <person name="Nicholson C."/>
            <person name="Noirot C."/>
            <person name="O'Bleness M."/>
            <person name="Paule C.R."/>
            <person name="Poulain J."/>
            <person name="Prion F."/>
            <person name="Qin B."/>
            <person name="Qu C."/>
            <person name="Retzel E.F."/>
            <person name="Riddle C."/>
            <person name="Sallet E."/>
            <person name="Samain S."/>
            <person name="Samson N."/>
            <person name="Sanders I."/>
            <person name="Saurat O."/>
            <person name="Scarpelli C."/>
            <person name="Schiex T."/>
            <person name="Segurens B."/>
            <person name="Severin A.J."/>
            <person name="Sherrier D.J."/>
            <person name="Shi R."/>
            <person name="Sims S."/>
            <person name="Singer S.R."/>
            <person name="Sinharoy S."/>
            <person name="Sterck L."/>
            <person name="Viollet A."/>
            <person name="Wang B.B."/>
            <person name="Wang K."/>
            <person name="Wang M."/>
            <person name="Wang X."/>
            <person name="Warfsmann J."/>
            <person name="Weissenbach J."/>
            <person name="White D.D."/>
            <person name="White J.D."/>
            <person name="Wiley G.B."/>
            <person name="Wincker P."/>
            <person name="Xing Y."/>
            <person name="Yang L."/>
            <person name="Yao Z."/>
            <person name="Ying F."/>
            <person name="Zhai J."/>
            <person name="Zhou L."/>
            <person name="Zuber A."/>
            <person name="Denarie J."/>
            <person name="Dixon R.A."/>
            <person name="May G.D."/>
            <person name="Schwartz D.C."/>
            <person name="Rogers J."/>
            <person name="Quetier F."/>
            <person name="Town C.D."/>
            <person name="Roe B.A."/>
        </authorList>
    </citation>
    <scope>NUCLEOTIDE SEQUENCE [LARGE SCALE GENOMIC DNA]</scope>
    <source>
        <strain evidence="2">A17</strain>
        <strain evidence="3 4">cv. Jemalong A17</strain>
    </source>
</reference>
<evidence type="ECO:0000313" key="4">
    <source>
        <dbReference type="Proteomes" id="UP000002051"/>
    </source>
</evidence>
<gene>
    <name evidence="2" type="ordered locus">MTR_3g101860</name>
</gene>
<name>G7J6F1_MEDTR</name>
<dbReference type="EnsemblPlants" id="AES73308">
    <property type="protein sequence ID" value="AES73308"/>
    <property type="gene ID" value="MTR_3g101860"/>
</dbReference>